<evidence type="ECO:0000313" key="3">
    <source>
        <dbReference type="Proteomes" id="UP001500620"/>
    </source>
</evidence>
<dbReference type="Gene3D" id="3.40.50.300">
    <property type="entry name" value="P-loop containing nucleotide triphosphate hydrolases"/>
    <property type="match status" value="1"/>
</dbReference>
<dbReference type="NCBIfam" id="NF033114">
    <property type="entry name" value="phos_trans_CPT"/>
    <property type="match status" value="1"/>
</dbReference>
<dbReference type="SUPFAM" id="SSF52540">
    <property type="entry name" value="P-loop containing nucleoside triphosphate hydrolases"/>
    <property type="match status" value="1"/>
</dbReference>
<organism evidence="2 3">
    <name type="scientific">Dactylosporangium darangshiense</name>
    <dbReference type="NCBI Taxonomy" id="579108"/>
    <lineage>
        <taxon>Bacteria</taxon>
        <taxon>Bacillati</taxon>
        <taxon>Actinomycetota</taxon>
        <taxon>Actinomycetes</taxon>
        <taxon>Micromonosporales</taxon>
        <taxon>Micromonosporaceae</taxon>
        <taxon>Dactylosporangium</taxon>
    </lineage>
</organism>
<dbReference type="EMBL" id="BAABAT010000018">
    <property type="protein sequence ID" value="GAA4254440.1"/>
    <property type="molecule type" value="Genomic_DNA"/>
</dbReference>
<dbReference type="Proteomes" id="UP001500620">
    <property type="component" value="Unassembled WGS sequence"/>
</dbReference>
<feature type="region of interest" description="Disordered" evidence="1">
    <location>
        <begin position="1"/>
        <end position="41"/>
    </location>
</feature>
<feature type="compositionally biased region" description="Basic residues" evidence="1">
    <location>
        <begin position="1"/>
        <end position="17"/>
    </location>
</feature>
<dbReference type="InterPro" id="IPR027417">
    <property type="entry name" value="P-loop_NTPase"/>
</dbReference>
<gene>
    <name evidence="2" type="ORF">GCM10022255_059150</name>
</gene>
<proteinExistence type="predicted"/>
<sequence>MTRSRGRVTPKTLRRATVRATTLAGRPRTHGAPAAPSHGKRTISGRRVHHMSTDVIVLNGGSSSGKSGIVRCLKAILPQPWINMGVDDLIERLPPALLDSGAGISFGQGGEVVLGDDWRAIETAWTKGVAAMARAGARIIIDDNFLDGRVSQERLRGHLEGLQVLWVGVRCSPEAAEAREFARGNRAPGMAALQAETVHKGVVYDLEVDTTNTESLDCARAIAQHVSGRQSGSPE</sequence>
<dbReference type="Pfam" id="PF07931">
    <property type="entry name" value="CPT"/>
    <property type="match status" value="1"/>
</dbReference>
<keyword evidence="3" id="KW-1185">Reference proteome</keyword>
<evidence type="ECO:0000256" key="1">
    <source>
        <dbReference type="SAM" id="MobiDB-lite"/>
    </source>
</evidence>
<accession>A0ABP8DF25</accession>
<name>A0ABP8DF25_9ACTN</name>
<protein>
    <recommendedName>
        <fullName evidence="4">Chloramphenicol 3-O phosphotransferase</fullName>
    </recommendedName>
</protein>
<evidence type="ECO:0000313" key="2">
    <source>
        <dbReference type="EMBL" id="GAA4254440.1"/>
    </source>
</evidence>
<comment type="caution">
    <text evidence="2">The sequence shown here is derived from an EMBL/GenBank/DDBJ whole genome shotgun (WGS) entry which is preliminary data.</text>
</comment>
<evidence type="ECO:0008006" key="4">
    <source>
        <dbReference type="Google" id="ProtNLM"/>
    </source>
</evidence>
<reference evidence="3" key="1">
    <citation type="journal article" date="2019" name="Int. J. Syst. Evol. Microbiol.">
        <title>The Global Catalogue of Microorganisms (GCM) 10K type strain sequencing project: providing services to taxonomists for standard genome sequencing and annotation.</title>
        <authorList>
            <consortium name="The Broad Institute Genomics Platform"/>
            <consortium name="The Broad Institute Genome Sequencing Center for Infectious Disease"/>
            <person name="Wu L."/>
            <person name="Ma J."/>
        </authorList>
    </citation>
    <scope>NUCLEOTIDE SEQUENCE [LARGE SCALE GENOMIC DNA]</scope>
    <source>
        <strain evidence="3">JCM 17441</strain>
    </source>
</reference>